<dbReference type="EMBL" id="BMNW01000002">
    <property type="protein sequence ID" value="GGM02279.1"/>
    <property type="molecule type" value="Genomic_DNA"/>
</dbReference>
<reference evidence="3" key="1">
    <citation type="journal article" date="2019" name="Int. J. Syst. Evol. Microbiol.">
        <title>The Global Catalogue of Microorganisms (GCM) 10K type strain sequencing project: providing services to taxonomists for standard genome sequencing and annotation.</title>
        <authorList>
            <consortium name="The Broad Institute Genomics Platform"/>
            <consortium name="The Broad Institute Genome Sequencing Center for Infectious Disease"/>
            <person name="Wu L."/>
            <person name="Ma J."/>
        </authorList>
    </citation>
    <scope>NUCLEOTIDE SEQUENCE [LARGE SCALE GENOMIC DNA]</scope>
    <source>
        <strain evidence="3">JCM 13501</strain>
    </source>
</reference>
<feature type="domain" description="YjiS-like" evidence="1">
    <location>
        <begin position="30"/>
        <end position="62"/>
    </location>
</feature>
<gene>
    <name evidence="2" type="ORF">GCM10009425_11960</name>
</gene>
<organism evidence="2 3">
    <name type="scientific">Pseudomonas asuensis</name>
    <dbReference type="NCBI Taxonomy" id="1825787"/>
    <lineage>
        <taxon>Bacteria</taxon>
        <taxon>Pseudomonadati</taxon>
        <taxon>Pseudomonadota</taxon>
        <taxon>Gammaproteobacteria</taxon>
        <taxon>Pseudomonadales</taxon>
        <taxon>Pseudomonadaceae</taxon>
        <taxon>Pseudomonas</taxon>
    </lineage>
</organism>
<evidence type="ECO:0000259" key="1">
    <source>
        <dbReference type="Pfam" id="PF06568"/>
    </source>
</evidence>
<name>A0ABQ2GME3_9PSED</name>
<sequence>MKTHLDIRPHTDHSDRAPCLSLWQKASGVVRAWCEQARQRQTLAMLSDDALKDLGLSRADAEQESRKSFWEGPFSH</sequence>
<dbReference type="InterPro" id="IPR009506">
    <property type="entry name" value="YjiS-like"/>
</dbReference>
<accession>A0ABQ2GME3</accession>
<dbReference type="RefSeq" id="WP_188865192.1">
    <property type="nucleotide sequence ID" value="NZ_BMNW01000002.1"/>
</dbReference>
<dbReference type="Proteomes" id="UP000616499">
    <property type="component" value="Unassembled WGS sequence"/>
</dbReference>
<dbReference type="Pfam" id="PF06568">
    <property type="entry name" value="YjiS-like"/>
    <property type="match status" value="1"/>
</dbReference>
<keyword evidence="3" id="KW-1185">Reference proteome</keyword>
<comment type="caution">
    <text evidence="2">The sequence shown here is derived from an EMBL/GenBank/DDBJ whole genome shotgun (WGS) entry which is preliminary data.</text>
</comment>
<protein>
    <recommendedName>
        <fullName evidence="1">YjiS-like domain-containing protein</fullName>
    </recommendedName>
</protein>
<proteinExistence type="predicted"/>
<evidence type="ECO:0000313" key="2">
    <source>
        <dbReference type="EMBL" id="GGM02279.1"/>
    </source>
</evidence>
<evidence type="ECO:0000313" key="3">
    <source>
        <dbReference type="Proteomes" id="UP000616499"/>
    </source>
</evidence>